<evidence type="ECO:0000313" key="1">
    <source>
        <dbReference type="Proteomes" id="UP000887565"/>
    </source>
</evidence>
<dbReference type="WBParaSite" id="nRc.2.0.1.t38770-RA">
    <property type="protein sequence ID" value="nRc.2.0.1.t38770-RA"/>
    <property type="gene ID" value="nRc.2.0.1.g38770"/>
</dbReference>
<sequence length="98" mass="11144">GRGEDEENQIQTEDINIHPAFCSAQKTHDLKIFNVTENAEIGQADPTSHQIFEELVTKSPKPSDLGPRYMHEIYLKILEPMMKTIKDYMDVSIASPNI</sequence>
<proteinExistence type="predicted"/>
<organism evidence="1 2">
    <name type="scientific">Romanomermis culicivorax</name>
    <name type="common">Nematode worm</name>
    <dbReference type="NCBI Taxonomy" id="13658"/>
    <lineage>
        <taxon>Eukaryota</taxon>
        <taxon>Metazoa</taxon>
        <taxon>Ecdysozoa</taxon>
        <taxon>Nematoda</taxon>
        <taxon>Enoplea</taxon>
        <taxon>Dorylaimia</taxon>
        <taxon>Mermithida</taxon>
        <taxon>Mermithoidea</taxon>
        <taxon>Mermithidae</taxon>
        <taxon>Romanomermis</taxon>
    </lineage>
</organism>
<accession>A0A915KIV9</accession>
<evidence type="ECO:0000313" key="2">
    <source>
        <dbReference type="WBParaSite" id="nRc.2.0.1.t38770-RA"/>
    </source>
</evidence>
<protein>
    <submittedName>
        <fullName evidence="2">Uncharacterized protein</fullName>
    </submittedName>
</protein>
<keyword evidence="1" id="KW-1185">Reference proteome</keyword>
<dbReference type="Proteomes" id="UP000887565">
    <property type="component" value="Unplaced"/>
</dbReference>
<name>A0A915KIV9_ROMCU</name>
<dbReference type="AlphaFoldDB" id="A0A915KIV9"/>
<reference evidence="2" key="1">
    <citation type="submission" date="2022-11" db="UniProtKB">
        <authorList>
            <consortium name="WormBaseParasite"/>
        </authorList>
    </citation>
    <scope>IDENTIFICATION</scope>
</reference>